<keyword evidence="3" id="KW-1185">Reference proteome</keyword>
<dbReference type="InterPro" id="IPR009045">
    <property type="entry name" value="Zn_M74/Hedgehog-like"/>
</dbReference>
<dbReference type="Gene3D" id="3.30.1380.10">
    <property type="match status" value="1"/>
</dbReference>
<protein>
    <submittedName>
        <fullName evidence="2">D-Ala-D-Ala carboxypeptidase VanY</fullName>
    </submittedName>
</protein>
<evidence type="ECO:0000313" key="2">
    <source>
        <dbReference type="EMBL" id="GAA0769289.1"/>
    </source>
</evidence>
<evidence type="ECO:0000313" key="3">
    <source>
        <dbReference type="Proteomes" id="UP001501047"/>
    </source>
</evidence>
<dbReference type="SUPFAM" id="SSF55166">
    <property type="entry name" value="Hedgehog/DD-peptidase"/>
    <property type="match status" value="1"/>
</dbReference>
<dbReference type="RefSeq" id="WP_343824312.1">
    <property type="nucleotide sequence ID" value="NZ_BAAACI010000001.1"/>
</dbReference>
<dbReference type="InterPro" id="IPR003709">
    <property type="entry name" value="VanY-like_core_dom"/>
</dbReference>
<dbReference type="GO" id="GO:0004180">
    <property type="term" value="F:carboxypeptidase activity"/>
    <property type="evidence" value="ECO:0007669"/>
    <property type="project" value="UniProtKB-KW"/>
</dbReference>
<keyword evidence="2" id="KW-0645">Protease</keyword>
<keyword evidence="2" id="KW-0378">Hydrolase</keyword>
<comment type="caution">
    <text evidence="2">The sequence shown here is derived from an EMBL/GenBank/DDBJ whole genome shotgun (WGS) entry which is preliminary data.</text>
</comment>
<organism evidence="2 3">
    <name type="scientific">Clostridium subterminale</name>
    <dbReference type="NCBI Taxonomy" id="1550"/>
    <lineage>
        <taxon>Bacteria</taxon>
        <taxon>Bacillati</taxon>
        <taxon>Bacillota</taxon>
        <taxon>Clostridia</taxon>
        <taxon>Eubacteriales</taxon>
        <taxon>Clostridiaceae</taxon>
        <taxon>Clostridium</taxon>
    </lineage>
</organism>
<sequence>MKKRKSKKKIKNKARFSIILIIFIVGISLSEKGIKLLVEKNMEKYNLSKVENKEKVLEDKEILMVNRDNPLDKNFVPKNLVKPNTKFIGNGDPNVNKLEAVAARALENLFQDVKDEGINLLGVSGYRDYNYQKKLYDNAVMSSGKAYADKYTAKPGTSEHQTGLAMDILSEDYQVLDDGFKNTDAYRWIEKNCSKYGFIIRYPKGKENITGYNYEPWHLRYVGKKVAEEIMKNKITLEEYIEMKK</sequence>
<feature type="domain" description="D-alanyl-D-alanine carboxypeptidase-like core" evidence="1">
    <location>
        <begin position="97"/>
        <end position="224"/>
    </location>
</feature>
<keyword evidence="2" id="KW-0121">Carboxypeptidase</keyword>
<gene>
    <name evidence="2" type="ORF">GCM10008908_10700</name>
</gene>
<dbReference type="EMBL" id="BAAACI010000001">
    <property type="protein sequence ID" value="GAA0769289.1"/>
    <property type="molecule type" value="Genomic_DNA"/>
</dbReference>
<dbReference type="Pfam" id="PF02557">
    <property type="entry name" value="VanY"/>
    <property type="match status" value="1"/>
</dbReference>
<accession>A0ABN1KK74</accession>
<dbReference type="Proteomes" id="UP001501047">
    <property type="component" value="Unassembled WGS sequence"/>
</dbReference>
<reference evidence="2 3" key="1">
    <citation type="journal article" date="2019" name="Int. J. Syst. Evol. Microbiol.">
        <title>The Global Catalogue of Microorganisms (GCM) 10K type strain sequencing project: providing services to taxonomists for standard genome sequencing and annotation.</title>
        <authorList>
            <consortium name="The Broad Institute Genomics Platform"/>
            <consortium name="The Broad Institute Genome Sequencing Center for Infectious Disease"/>
            <person name="Wu L."/>
            <person name="Ma J."/>
        </authorList>
    </citation>
    <scope>NUCLEOTIDE SEQUENCE [LARGE SCALE GENOMIC DNA]</scope>
    <source>
        <strain evidence="2 3">JCM 1417</strain>
    </source>
</reference>
<dbReference type="InterPro" id="IPR058193">
    <property type="entry name" value="VanY/YodJ_core_dom"/>
</dbReference>
<dbReference type="PANTHER" id="PTHR34385:SF1">
    <property type="entry name" value="PEPTIDOGLYCAN L-ALANYL-D-GLUTAMATE ENDOPEPTIDASE CWLK"/>
    <property type="match status" value="1"/>
</dbReference>
<name>A0ABN1KK74_CLOSU</name>
<dbReference type="CDD" id="cd14852">
    <property type="entry name" value="LD-carboxypeptidase"/>
    <property type="match status" value="1"/>
</dbReference>
<proteinExistence type="predicted"/>
<dbReference type="PANTHER" id="PTHR34385">
    <property type="entry name" value="D-ALANYL-D-ALANINE CARBOXYPEPTIDASE"/>
    <property type="match status" value="1"/>
</dbReference>
<evidence type="ECO:0000259" key="1">
    <source>
        <dbReference type="Pfam" id="PF02557"/>
    </source>
</evidence>
<dbReference type="InterPro" id="IPR052179">
    <property type="entry name" value="DD-CPase-like"/>
</dbReference>